<protein>
    <recommendedName>
        <fullName evidence="1">25S rRNA (uridine-N(3))-methyltransferase BMT5-like domain-containing protein</fullName>
    </recommendedName>
</protein>
<keyword evidence="3" id="KW-1185">Reference proteome</keyword>
<dbReference type="CDD" id="cd02440">
    <property type="entry name" value="AdoMet_MTases"/>
    <property type="match status" value="1"/>
</dbReference>
<accession>A0AA36N2Z5</accession>
<comment type="caution">
    <text evidence="2">The sequence shown here is derived from an EMBL/GenBank/DDBJ whole genome shotgun (WGS) entry which is preliminary data.</text>
</comment>
<gene>
    <name evidence="2" type="ORF">EVOR1521_LOCUS17626</name>
</gene>
<dbReference type="Pfam" id="PF10354">
    <property type="entry name" value="BMT5-like"/>
    <property type="match status" value="1"/>
</dbReference>
<sequence length="313" mass="35178">MKRKAEALTQSAAELFGLSGRKLLLGEGNFSFSWALCQLTTGAELTSSCFESCEQHRQRFQASEAREQQLRGRGVRVLHGVDATDLKTLPSDVITPFDRIIFQFPQHPERNKIHLNRELLAAFLKQSEALLAEKGEVVVSLLRGQGGTPFELEERRPKDTWQVQELAMEAGLLLVRVTSFPEAELSTLGYQRTGFRGQGLHGSTKEVYQERGFNSEGSLTHCFARPGDGVTAACPIERRHDISFWVVDPKFSEDLLRRSFPEEFCPQVTLLDEYRSPQDGREARTYRLSVSSSTCCITQAARKPPEISCQPVQ</sequence>
<feature type="domain" description="25S rRNA (uridine-N(3))-methyltransferase BMT5-like" evidence="1">
    <location>
        <begin position="23"/>
        <end position="184"/>
    </location>
</feature>
<organism evidence="2 3">
    <name type="scientific">Effrenium voratum</name>
    <dbReference type="NCBI Taxonomy" id="2562239"/>
    <lineage>
        <taxon>Eukaryota</taxon>
        <taxon>Sar</taxon>
        <taxon>Alveolata</taxon>
        <taxon>Dinophyceae</taxon>
        <taxon>Suessiales</taxon>
        <taxon>Symbiodiniaceae</taxon>
        <taxon>Effrenium</taxon>
    </lineage>
</organism>
<dbReference type="AlphaFoldDB" id="A0AA36N2Z5"/>
<dbReference type="EMBL" id="CAUJNA010002358">
    <property type="protein sequence ID" value="CAJ1392561.1"/>
    <property type="molecule type" value="Genomic_DNA"/>
</dbReference>
<dbReference type="InterPro" id="IPR019446">
    <property type="entry name" value="BMT5-like"/>
</dbReference>
<dbReference type="GO" id="GO:0005737">
    <property type="term" value="C:cytoplasm"/>
    <property type="evidence" value="ECO:0007669"/>
    <property type="project" value="TreeGrafter"/>
</dbReference>
<name>A0AA36N2Z5_9DINO</name>
<evidence type="ECO:0000259" key="1">
    <source>
        <dbReference type="Pfam" id="PF10354"/>
    </source>
</evidence>
<evidence type="ECO:0000313" key="3">
    <source>
        <dbReference type="Proteomes" id="UP001178507"/>
    </source>
</evidence>
<proteinExistence type="predicted"/>
<dbReference type="PANTHER" id="PTHR11538:SF26">
    <property type="entry name" value="FERREDOXIN-FOLD ANTICODON-BINDING DOMAIN-CONTAINING PROTEIN 1"/>
    <property type="match status" value="1"/>
</dbReference>
<evidence type="ECO:0000313" key="2">
    <source>
        <dbReference type="EMBL" id="CAJ1392561.1"/>
    </source>
</evidence>
<dbReference type="GO" id="GO:0070475">
    <property type="term" value="P:rRNA base methylation"/>
    <property type="evidence" value="ECO:0007669"/>
    <property type="project" value="InterPro"/>
</dbReference>
<dbReference type="PANTHER" id="PTHR11538">
    <property type="entry name" value="PHENYLALANYL-TRNA SYNTHETASE"/>
    <property type="match status" value="1"/>
</dbReference>
<dbReference type="GO" id="GO:0070042">
    <property type="term" value="F:rRNA (uridine-N3-)-methyltransferase activity"/>
    <property type="evidence" value="ECO:0007669"/>
    <property type="project" value="InterPro"/>
</dbReference>
<dbReference type="Proteomes" id="UP001178507">
    <property type="component" value="Unassembled WGS sequence"/>
</dbReference>
<reference evidence="2" key="1">
    <citation type="submission" date="2023-08" db="EMBL/GenBank/DDBJ databases">
        <authorList>
            <person name="Chen Y."/>
            <person name="Shah S."/>
            <person name="Dougan E. K."/>
            <person name="Thang M."/>
            <person name="Chan C."/>
        </authorList>
    </citation>
    <scope>NUCLEOTIDE SEQUENCE</scope>
</reference>